<dbReference type="EMBL" id="JANJYJ010000002">
    <property type="protein sequence ID" value="KAK3227759.1"/>
    <property type="molecule type" value="Genomic_DNA"/>
</dbReference>
<evidence type="ECO:0000256" key="1">
    <source>
        <dbReference type="ARBA" id="ARBA00022786"/>
    </source>
</evidence>
<dbReference type="InterPro" id="IPR052398">
    <property type="entry name" value="Ubiquitin_hydrolase_53/54"/>
</dbReference>
<dbReference type="Proteomes" id="UP001281410">
    <property type="component" value="Unassembled WGS sequence"/>
</dbReference>
<evidence type="ECO:0000259" key="3">
    <source>
        <dbReference type="Pfam" id="PF00443"/>
    </source>
</evidence>
<evidence type="ECO:0000313" key="4">
    <source>
        <dbReference type="EMBL" id="KAK3227759.1"/>
    </source>
</evidence>
<evidence type="ECO:0000313" key="5">
    <source>
        <dbReference type="Proteomes" id="UP001281410"/>
    </source>
</evidence>
<dbReference type="GO" id="GO:0016579">
    <property type="term" value="P:protein deubiquitination"/>
    <property type="evidence" value="ECO:0007669"/>
    <property type="project" value="InterPro"/>
</dbReference>
<dbReference type="InterPro" id="IPR001394">
    <property type="entry name" value="Peptidase_C19_UCH"/>
</dbReference>
<keyword evidence="5" id="KW-1185">Reference proteome</keyword>
<accession>A0AAE0B1U6</accession>
<evidence type="ECO:0000256" key="2">
    <source>
        <dbReference type="ARBA" id="ARBA00022801"/>
    </source>
</evidence>
<gene>
    <name evidence="4" type="ORF">Dsin_007621</name>
</gene>
<dbReference type="PANTHER" id="PTHR22975:SF9">
    <property type="entry name" value="ECHINUS SPLICE FORM 3"/>
    <property type="match status" value="1"/>
</dbReference>
<keyword evidence="2" id="KW-0378">Hydrolase</keyword>
<name>A0AAE0B1U6_9ROSI</name>
<dbReference type="GO" id="GO:0004843">
    <property type="term" value="F:cysteine-type deubiquitinase activity"/>
    <property type="evidence" value="ECO:0007669"/>
    <property type="project" value="InterPro"/>
</dbReference>
<sequence>MSSSSISDDKKSERGNLYNFMKRMLLEDIWECQKNYKDKFKMAESRLITHPVDRFLYVIMQSLFMLREFKAEMTRGSRKHNKHIGNPCVVCALYELFAVMEKPLCTTEGEEVAAALTSFRIVFTAWLPNLNIQLEEHIGNAASKVLQAIFMALHDSFTYDPAEIDCNYKSDLDNCSKNGCFAHKIFGMHHYKKIKCLKCSVESRRKKYTSFFLTADASHLRMMKIIHKHHQYSFDSLLRLVMTHELLACDEHDGGCGVLNPIYHTLNNLPYTLTIVLGWQENIVESSKDISETLSALSNELDLGVLFPAVKPGIFAYLLMSMVCFYGVEQQHYTYFIYCDEMELYIQFDVQCDVMYLKFIGEWDDVVNVCREMSLQPLVMFFCRKFKL</sequence>
<keyword evidence="1" id="KW-0833">Ubl conjugation pathway</keyword>
<dbReference type="PANTHER" id="PTHR22975">
    <property type="entry name" value="UBIQUITIN SPECIFIC PROTEINASE"/>
    <property type="match status" value="1"/>
</dbReference>
<comment type="caution">
    <text evidence="4">The sequence shown here is derived from an EMBL/GenBank/DDBJ whole genome shotgun (WGS) entry which is preliminary data.</text>
</comment>
<dbReference type="Pfam" id="PF00443">
    <property type="entry name" value="UCH"/>
    <property type="match status" value="1"/>
</dbReference>
<proteinExistence type="predicted"/>
<dbReference type="Gene3D" id="3.90.70.10">
    <property type="entry name" value="Cysteine proteinases"/>
    <property type="match status" value="1"/>
</dbReference>
<organism evidence="4 5">
    <name type="scientific">Dipteronia sinensis</name>
    <dbReference type="NCBI Taxonomy" id="43782"/>
    <lineage>
        <taxon>Eukaryota</taxon>
        <taxon>Viridiplantae</taxon>
        <taxon>Streptophyta</taxon>
        <taxon>Embryophyta</taxon>
        <taxon>Tracheophyta</taxon>
        <taxon>Spermatophyta</taxon>
        <taxon>Magnoliopsida</taxon>
        <taxon>eudicotyledons</taxon>
        <taxon>Gunneridae</taxon>
        <taxon>Pentapetalae</taxon>
        <taxon>rosids</taxon>
        <taxon>malvids</taxon>
        <taxon>Sapindales</taxon>
        <taxon>Sapindaceae</taxon>
        <taxon>Hippocastanoideae</taxon>
        <taxon>Acereae</taxon>
        <taxon>Dipteronia</taxon>
    </lineage>
</organism>
<dbReference type="SUPFAM" id="SSF54001">
    <property type="entry name" value="Cysteine proteinases"/>
    <property type="match status" value="1"/>
</dbReference>
<feature type="domain" description="Peptidase C19 ubiquitin carboxyl-terminal hydrolase" evidence="3">
    <location>
        <begin position="55"/>
        <end position="349"/>
    </location>
</feature>
<dbReference type="AlphaFoldDB" id="A0AAE0B1U6"/>
<dbReference type="InterPro" id="IPR038765">
    <property type="entry name" value="Papain-like_cys_pep_sf"/>
</dbReference>
<protein>
    <recommendedName>
        <fullName evidence="3">Peptidase C19 ubiquitin carboxyl-terminal hydrolase domain-containing protein</fullName>
    </recommendedName>
</protein>
<reference evidence="4" key="1">
    <citation type="journal article" date="2023" name="Plant J.">
        <title>Genome sequences and population genomics provide insights into the demographic history, inbreeding, and mutation load of two 'living fossil' tree species of Dipteronia.</title>
        <authorList>
            <person name="Feng Y."/>
            <person name="Comes H.P."/>
            <person name="Chen J."/>
            <person name="Zhu S."/>
            <person name="Lu R."/>
            <person name="Zhang X."/>
            <person name="Li P."/>
            <person name="Qiu J."/>
            <person name="Olsen K.M."/>
            <person name="Qiu Y."/>
        </authorList>
    </citation>
    <scope>NUCLEOTIDE SEQUENCE</scope>
    <source>
        <strain evidence="4">NBL</strain>
    </source>
</reference>